<name>A0AAN7BSV6_9PEZI</name>
<reference evidence="2" key="2">
    <citation type="submission" date="2023-05" db="EMBL/GenBank/DDBJ databases">
        <authorList>
            <consortium name="Lawrence Berkeley National Laboratory"/>
            <person name="Steindorff A."/>
            <person name="Hensen N."/>
            <person name="Bonometti L."/>
            <person name="Westerberg I."/>
            <person name="Brannstrom I.O."/>
            <person name="Guillou S."/>
            <person name="Cros-Aarteil S."/>
            <person name="Calhoun S."/>
            <person name="Haridas S."/>
            <person name="Kuo A."/>
            <person name="Mondo S."/>
            <person name="Pangilinan J."/>
            <person name="Riley R."/>
            <person name="Labutti K."/>
            <person name="Andreopoulos B."/>
            <person name="Lipzen A."/>
            <person name="Chen C."/>
            <person name="Yanf M."/>
            <person name="Daum C."/>
            <person name="Ng V."/>
            <person name="Clum A."/>
            <person name="Ohm R."/>
            <person name="Martin F."/>
            <person name="Silar P."/>
            <person name="Natvig D."/>
            <person name="Lalanne C."/>
            <person name="Gautier V."/>
            <person name="Ament-Velasquez S.L."/>
            <person name="Kruys A."/>
            <person name="Hutchinson M.I."/>
            <person name="Powell A.J."/>
            <person name="Barry K."/>
            <person name="Miller A.N."/>
            <person name="Grigoriev I.V."/>
            <person name="Debuchy R."/>
            <person name="Gladieux P."/>
            <person name="Thoren M.H."/>
            <person name="Johannesson H."/>
        </authorList>
    </citation>
    <scope>NUCLEOTIDE SEQUENCE</scope>
    <source>
        <strain evidence="2">CBS 990.96</strain>
    </source>
</reference>
<dbReference type="Pfam" id="PF26639">
    <property type="entry name" value="Het-6_barrel"/>
    <property type="match status" value="1"/>
</dbReference>
<evidence type="ECO:0000313" key="2">
    <source>
        <dbReference type="EMBL" id="KAK4228914.1"/>
    </source>
</evidence>
<dbReference type="InterPro" id="IPR052895">
    <property type="entry name" value="HetReg/Transcr_Mod"/>
</dbReference>
<dbReference type="Proteomes" id="UP001301958">
    <property type="component" value="Unassembled WGS sequence"/>
</dbReference>
<accession>A0AAN7BSV6</accession>
<proteinExistence type="predicted"/>
<keyword evidence="3" id="KW-1185">Reference proteome</keyword>
<dbReference type="PANTHER" id="PTHR24148">
    <property type="entry name" value="ANKYRIN REPEAT DOMAIN-CONTAINING PROTEIN 39 HOMOLOG-RELATED"/>
    <property type="match status" value="1"/>
</dbReference>
<reference evidence="2" key="1">
    <citation type="journal article" date="2023" name="Mol. Phylogenet. Evol.">
        <title>Genome-scale phylogeny and comparative genomics of the fungal order Sordariales.</title>
        <authorList>
            <person name="Hensen N."/>
            <person name="Bonometti L."/>
            <person name="Westerberg I."/>
            <person name="Brannstrom I.O."/>
            <person name="Guillou S."/>
            <person name="Cros-Aarteil S."/>
            <person name="Calhoun S."/>
            <person name="Haridas S."/>
            <person name="Kuo A."/>
            <person name="Mondo S."/>
            <person name="Pangilinan J."/>
            <person name="Riley R."/>
            <person name="LaButti K."/>
            <person name="Andreopoulos B."/>
            <person name="Lipzen A."/>
            <person name="Chen C."/>
            <person name="Yan M."/>
            <person name="Daum C."/>
            <person name="Ng V."/>
            <person name="Clum A."/>
            <person name="Steindorff A."/>
            <person name="Ohm R.A."/>
            <person name="Martin F."/>
            <person name="Silar P."/>
            <person name="Natvig D.O."/>
            <person name="Lalanne C."/>
            <person name="Gautier V."/>
            <person name="Ament-Velasquez S.L."/>
            <person name="Kruys A."/>
            <person name="Hutchinson M.I."/>
            <person name="Powell A.J."/>
            <person name="Barry K."/>
            <person name="Miller A.N."/>
            <person name="Grigoriev I.V."/>
            <person name="Debuchy R."/>
            <person name="Gladieux P."/>
            <person name="Hiltunen Thoren M."/>
            <person name="Johannesson H."/>
        </authorList>
    </citation>
    <scope>NUCLEOTIDE SEQUENCE</scope>
    <source>
        <strain evidence="2">CBS 990.96</strain>
    </source>
</reference>
<evidence type="ECO:0000313" key="3">
    <source>
        <dbReference type="Proteomes" id="UP001301958"/>
    </source>
</evidence>
<dbReference type="InterPro" id="IPR010730">
    <property type="entry name" value="HET"/>
</dbReference>
<evidence type="ECO:0000259" key="1">
    <source>
        <dbReference type="Pfam" id="PF06985"/>
    </source>
</evidence>
<dbReference type="PANTHER" id="PTHR24148:SF64">
    <property type="entry name" value="HETEROKARYON INCOMPATIBILITY DOMAIN-CONTAINING PROTEIN"/>
    <property type="match status" value="1"/>
</dbReference>
<protein>
    <submittedName>
        <fullName evidence="2">Heterokaryon incompatibility protein-domain-containing protein</fullName>
    </submittedName>
</protein>
<dbReference type="EMBL" id="MU865313">
    <property type="protein sequence ID" value="KAK4228914.1"/>
    <property type="molecule type" value="Genomic_DNA"/>
</dbReference>
<dbReference type="AlphaFoldDB" id="A0AAN7BSV6"/>
<gene>
    <name evidence="2" type="ORF">QBC38DRAFT_131562</name>
</gene>
<dbReference type="Pfam" id="PF06985">
    <property type="entry name" value="HET"/>
    <property type="match status" value="1"/>
</dbReference>
<organism evidence="2 3">
    <name type="scientific">Podospora fimiseda</name>
    <dbReference type="NCBI Taxonomy" id="252190"/>
    <lineage>
        <taxon>Eukaryota</taxon>
        <taxon>Fungi</taxon>
        <taxon>Dikarya</taxon>
        <taxon>Ascomycota</taxon>
        <taxon>Pezizomycotina</taxon>
        <taxon>Sordariomycetes</taxon>
        <taxon>Sordariomycetidae</taxon>
        <taxon>Sordariales</taxon>
        <taxon>Podosporaceae</taxon>
        <taxon>Podospora</taxon>
    </lineage>
</organism>
<comment type="caution">
    <text evidence="2">The sequence shown here is derived from an EMBL/GenBank/DDBJ whole genome shotgun (WGS) entry which is preliminary data.</text>
</comment>
<feature type="domain" description="Heterokaryon incompatibility" evidence="1">
    <location>
        <begin position="82"/>
        <end position="237"/>
    </location>
</feature>
<sequence length="692" mass="77438">MSGKVWADFRRSVSMTMEGKFREYEKAPRRERNEVTTSPYQYTQIPSTPTSIRLLHILPGTLLQDIECRLVDADLDVDNDGYEALSYVWGDVSETTPIQVNGNTLQIGKNLRCALLNLRLADRPRILWVDAICINQEDLDERNQQVSIMGRIYQSAQRTVVFLGDEVVRKDMPENTVTAFALINALAKDAAEAANNTSKEIVPLGKGEAWTRYGDDGSSVVTIMRVDWWKRAWTAQEIVLAKRAMLVMGRYQVDWDLFCAGIHYGEALELTAWTSALFGGIMESVPAPFHEVETIRNVSVNPSPNPADELVSYLNFTKNRKAGDPRDKVFAVLGFADRLQAVGITADYRSPVVDVYRDAAKKIIEVSGSLDLLGLCFFFEQPTADGLPSWVPDFGPSEHTAQPLMLDAIGRQRTTHASQGAKASPQWDEDGEALVIQGHVVDKITSLSAIQTLYDKDPLWDYDFADYERLQTLWKHDNDNPLQTAKDILGDVKWLGGALKKEGSKAVGCMHAGVSHLEVYVKWEEFADELKPTNPDQTDCNPLSILRSTLCAGTLAPGGLQATEDAFMDWRETLSPIKKLMALKVDKRPDLFKSLGFMGHIKSTWREMGDFWPYLSIVINRRLGATERGYLCLLPKHTEVGDQVAILKGGRVPVVLRPRDDGGFRFIGETYVHGIMDGEAFVEEKCVEIKLI</sequence>